<dbReference type="InterPro" id="IPR029244">
    <property type="entry name" value="FAM69_N"/>
</dbReference>
<keyword evidence="5" id="KW-1185">Reference proteome</keyword>
<feature type="chain" id="PRO_5026345559" evidence="2">
    <location>
        <begin position="21"/>
        <end position="90"/>
    </location>
</feature>
<reference evidence="5" key="2">
    <citation type="submission" date="2019-02" db="EMBL/GenBank/DDBJ databases">
        <title>Opniocepnalus argus Var Kimnra genome.</title>
        <authorList>
            <person name="Zhou C."/>
            <person name="Xiao S."/>
        </authorList>
    </citation>
    <scope>NUCLEOTIDE SEQUENCE [LARGE SCALE GENOMIC DNA]</scope>
</reference>
<feature type="signal peptide" evidence="2">
    <location>
        <begin position="1"/>
        <end position="20"/>
    </location>
</feature>
<feature type="domain" description="FAM69 N-terminal" evidence="3">
    <location>
        <begin position="23"/>
        <end position="72"/>
    </location>
</feature>
<evidence type="ECO:0000256" key="1">
    <source>
        <dbReference type="SAM" id="Phobius"/>
    </source>
</evidence>
<organism evidence="4 5">
    <name type="scientific">Channa argus</name>
    <name type="common">Northern snakehead</name>
    <name type="synonym">Ophicephalus argus</name>
    <dbReference type="NCBI Taxonomy" id="215402"/>
    <lineage>
        <taxon>Eukaryota</taxon>
        <taxon>Metazoa</taxon>
        <taxon>Chordata</taxon>
        <taxon>Craniata</taxon>
        <taxon>Vertebrata</taxon>
        <taxon>Euteleostomi</taxon>
        <taxon>Actinopterygii</taxon>
        <taxon>Neopterygii</taxon>
        <taxon>Teleostei</taxon>
        <taxon>Neoteleostei</taxon>
        <taxon>Acanthomorphata</taxon>
        <taxon>Anabantaria</taxon>
        <taxon>Anabantiformes</taxon>
        <taxon>Channoidei</taxon>
        <taxon>Channidae</taxon>
        <taxon>Channa</taxon>
    </lineage>
</organism>
<evidence type="ECO:0000313" key="4">
    <source>
        <dbReference type="EMBL" id="KAF3701844.1"/>
    </source>
</evidence>
<accession>A0A6G1QHC5</accession>
<evidence type="ECO:0000259" key="3">
    <source>
        <dbReference type="Pfam" id="PF14875"/>
    </source>
</evidence>
<evidence type="ECO:0000313" key="5">
    <source>
        <dbReference type="Proteomes" id="UP000503349"/>
    </source>
</evidence>
<protein>
    <submittedName>
        <fullName evidence="4">Protein FAM69B</fullName>
    </submittedName>
</protein>
<dbReference type="EMBL" id="CM015728">
    <property type="protein sequence ID" value="KAF3701844.1"/>
    <property type="molecule type" value="Genomic_DNA"/>
</dbReference>
<dbReference type="AlphaFoldDB" id="A0A6G1QHC5"/>
<evidence type="ECO:0000256" key="2">
    <source>
        <dbReference type="SAM" id="SignalP"/>
    </source>
</evidence>
<keyword evidence="1" id="KW-0472">Membrane</keyword>
<feature type="transmembrane region" description="Helical" evidence="1">
    <location>
        <begin position="30"/>
        <end position="49"/>
    </location>
</feature>
<gene>
    <name evidence="4" type="ORF">EXN66_Car017532</name>
</gene>
<proteinExistence type="predicted"/>
<reference evidence="4 5" key="1">
    <citation type="submission" date="2019-02" db="EMBL/GenBank/DDBJ databases">
        <title>Opniocepnalus argus genome.</title>
        <authorList>
            <person name="Zhou C."/>
            <person name="Xiao S."/>
        </authorList>
    </citation>
    <scope>NUCLEOTIDE SEQUENCE [LARGE SCALE GENOMIC DNA]</scope>
    <source>
        <strain evidence="4">OARG1902GOOAL</strain>
        <tissue evidence="4">Muscle</tissue>
    </source>
</reference>
<name>A0A6G1QHC5_CHAAH</name>
<dbReference type="Proteomes" id="UP000503349">
    <property type="component" value="Chromosome 17"/>
</dbReference>
<keyword evidence="1" id="KW-0812">Transmembrane</keyword>
<sequence>MPRALRKLLYLVLFCPLSKGLQSRLPAIKVKYLLLAWLGILIGSWVIYMQYASYSEICRGHVCHMVIVSKVSQFSENLFHNFISKMVIKH</sequence>
<keyword evidence="2" id="KW-0732">Signal</keyword>
<dbReference type="Pfam" id="PF14875">
    <property type="entry name" value="PIP49_N"/>
    <property type="match status" value="1"/>
</dbReference>
<keyword evidence="1" id="KW-1133">Transmembrane helix</keyword>